<keyword evidence="3" id="KW-1185">Reference proteome</keyword>
<reference evidence="2 3" key="1">
    <citation type="journal article" date="2017" name="Int. J. Syst. Evol. Microbiol.">
        <title>Marinicauda algicola sp. nov., isolated from a marine red alga Rhodosorus marinus.</title>
        <authorList>
            <person name="Jeong S.E."/>
            <person name="Jeon S.H."/>
            <person name="Chun B.H."/>
            <person name="Kim D.W."/>
            <person name="Jeon C.O."/>
        </authorList>
    </citation>
    <scope>NUCLEOTIDE SEQUENCE [LARGE SCALE GENOMIC DNA]</scope>
    <source>
        <strain evidence="2 3">JCM 31718</strain>
    </source>
</reference>
<dbReference type="Proteomes" id="UP000308054">
    <property type="component" value="Unassembled WGS sequence"/>
</dbReference>
<feature type="domain" description="Alginate export" evidence="1">
    <location>
        <begin position="31"/>
        <end position="425"/>
    </location>
</feature>
<protein>
    <recommendedName>
        <fullName evidence="1">Alginate export domain-containing protein</fullName>
    </recommendedName>
</protein>
<name>A0A4S2GW29_9PROT</name>
<evidence type="ECO:0000313" key="2">
    <source>
        <dbReference type="EMBL" id="TGY87266.1"/>
    </source>
</evidence>
<accession>A0A4S2GW29</accession>
<proteinExistence type="predicted"/>
<dbReference type="EMBL" id="SRXW01000007">
    <property type="protein sequence ID" value="TGY87266.1"/>
    <property type="molecule type" value="Genomic_DNA"/>
</dbReference>
<evidence type="ECO:0000259" key="1">
    <source>
        <dbReference type="Pfam" id="PF13372"/>
    </source>
</evidence>
<organism evidence="2 3">
    <name type="scientific">Marinicauda algicola</name>
    <dbReference type="NCBI Taxonomy" id="2029849"/>
    <lineage>
        <taxon>Bacteria</taxon>
        <taxon>Pseudomonadati</taxon>
        <taxon>Pseudomonadota</taxon>
        <taxon>Alphaproteobacteria</taxon>
        <taxon>Maricaulales</taxon>
        <taxon>Maricaulaceae</taxon>
        <taxon>Marinicauda</taxon>
    </lineage>
</organism>
<gene>
    <name evidence="2" type="ORF">E5163_16260</name>
</gene>
<comment type="caution">
    <text evidence="2">The sequence shown here is derived from an EMBL/GenBank/DDBJ whole genome shotgun (WGS) entry which is preliminary data.</text>
</comment>
<evidence type="ECO:0000313" key="3">
    <source>
        <dbReference type="Proteomes" id="UP000308054"/>
    </source>
</evidence>
<dbReference type="AlphaFoldDB" id="A0A4S2GW29"/>
<sequence length="444" mass="48372">MELTIILTALAGALATDGAGEDARGTGLSVAFEGSTRWRYESLSDQFRAGRTGGDQQISGRTLLFAEADAGAVQFGGELIDARVYLADPGSAISTSNVNTLDVLQAYAHVELDEILALPRPVDLRIGRMTIDLGSTRFVGRNGFRNTRNAFTGARFDAGLSPLVSLAGFYVSPVERLPGDRASILDNEHALDEENWDQRFWAVYLERELPALGGAVEAYVYGLHEDEGAQRDLLAPGARLYRSPRPGSWDFEIEHAVQTGQRRSSSSPGAPMLDVSAQTHHSHVGYTFEGPWNLRVAVEYEYASGEEAGDGHWSRWDTLYGLRRTDFGQTGIHGPLRRQNVSAPGVRLMVSNGPIDGRLLVKGAWLASDTDIWRDGGLRDPAGRSGDYIGTHISTRWRYWAVPERLQLETGGAVFAKGAFATDAPNAPDTGDTVYGYLMATVFF</sequence>
<dbReference type="InterPro" id="IPR025388">
    <property type="entry name" value="Alginate_export_dom"/>
</dbReference>
<dbReference type="Pfam" id="PF13372">
    <property type="entry name" value="Alginate_exp"/>
    <property type="match status" value="1"/>
</dbReference>